<dbReference type="PANTHER" id="PTHR35792:SF1">
    <property type="entry name" value="SLL0268 PROTEIN"/>
    <property type="match status" value="1"/>
</dbReference>
<name>A0A3B0VNQ4_9ZZZZ</name>
<dbReference type="InterPro" id="IPR024623">
    <property type="entry name" value="YtxH"/>
</dbReference>
<sequence length="126" mass="13464">MSDNSNDLDAFLAGFVIGGLVGAATAIILAPQSGEETRTFIANKSNEMMQSGGERVQQVRQSAGSFGQEYLDRAGSALDNTRQQVKETGGRVQEQARIVLDKGKEQASQLTSREKNSVEDANGKSL</sequence>
<dbReference type="SUPFAM" id="SSF58113">
    <property type="entry name" value="Apolipoprotein A-I"/>
    <property type="match status" value="1"/>
</dbReference>
<proteinExistence type="predicted"/>
<dbReference type="Pfam" id="PF12732">
    <property type="entry name" value="YtxH"/>
    <property type="match status" value="1"/>
</dbReference>
<evidence type="ECO:0008006" key="3">
    <source>
        <dbReference type="Google" id="ProtNLM"/>
    </source>
</evidence>
<organism evidence="2">
    <name type="scientific">hydrothermal vent metagenome</name>
    <dbReference type="NCBI Taxonomy" id="652676"/>
    <lineage>
        <taxon>unclassified sequences</taxon>
        <taxon>metagenomes</taxon>
        <taxon>ecological metagenomes</taxon>
    </lineage>
</organism>
<gene>
    <name evidence="2" type="ORF">MNBD_CHLOROFLEXI01-1219</name>
</gene>
<dbReference type="EMBL" id="UOEU01000707">
    <property type="protein sequence ID" value="VAW38489.1"/>
    <property type="molecule type" value="Genomic_DNA"/>
</dbReference>
<reference evidence="2" key="1">
    <citation type="submission" date="2018-06" db="EMBL/GenBank/DDBJ databases">
        <authorList>
            <person name="Zhirakovskaya E."/>
        </authorList>
    </citation>
    <scope>NUCLEOTIDE SEQUENCE</scope>
</reference>
<protein>
    <recommendedName>
        <fullName evidence="3">YtxH domain-containing protein</fullName>
    </recommendedName>
</protein>
<evidence type="ECO:0000256" key="1">
    <source>
        <dbReference type="SAM" id="MobiDB-lite"/>
    </source>
</evidence>
<dbReference type="PANTHER" id="PTHR35792">
    <property type="entry name" value="GENERAL STRESS PROTEIN"/>
    <property type="match status" value="1"/>
</dbReference>
<feature type="compositionally biased region" description="Basic and acidic residues" evidence="1">
    <location>
        <begin position="112"/>
        <end position="126"/>
    </location>
</feature>
<feature type="region of interest" description="Disordered" evidence="1">
    <location>
        <begin position="100"/>
        <end position="126"/>
    </location>
</feature>
<dbReference type="AlphaFoldDB" id="A0A3B0VNQ4"/>
<accession>A0A3B0VNQ4</accession>
<evidence type="ECO:0000313" key="2">
    <source>
        <dbReference type="EMBL" id="VAW38489.1"/>
    </source>
</evidence>
<dbReference type="InterPro" id="IPR052928">
    <property type="entry name" value="Desiccation-related_membrane"/>
</dbReference>